<feature type="compositionally biased region" description="Basic and acidic residues" evidence="1">
    <location>
        <begin position="167"/>
        <end position="177"/>
    </location>
</feature>
<comment type="caution">
    <text evidence="3">The sequence shown here is derived from an EMBL/GenBank/DDBJ whole genome shotgun (WGS) entry which is preliminary data.</text>
</comment>
<name>A0ABD3Q7A3_9STRA</name>
<evidence type="ECO:0000313" key="4">
    <source>
        <dbReference type="Proteomes" id="UP001530315"/>
    </source>
</evidence>
<sequence length="200" mass="20861">MKSYSHTALLLSACVASLIIRDASSFFAPLAATATSRLSSCRIIVAPLSMAGFGGSGSRSSSSSSKGGGAGATKLPRLKAKSQWDRYSDLRQCKKVTVGVRIDPPAVGGEEDDDDGEGRKDGAVWVAVDKSRGDDVPDGIERRIGFEGIPDKATGYYCYYNGGRIVERGETGGEKTSLRSQRTASKSDAGTKPGGASRGS</sequence>
<evidence type="ECO:0000256" key="2">
    <source>
        <dbReference type="SAM" id="SignalP"/>
    </source>
</evidence>
<evidence type="ECO:0000256" key="1">
    <source>
        <dbReference type="SAM" id="MobiDB-lite"/>
    </source>
</evidence>
<feature type="region of interest" description="Disordered" evidence="1">
    <location>
        <begin position="53"/>
        <end position="73"/>
    </location>
</feature>
<keyword evidence="2" id="KW-0732">Signal</keyword>
<proteinExistence type="predicted"/>
<dbReference type="AlphaFoldDB" id="A0ABD3Q7A3"/>
<dbReference type="EMBL" id="JALLAZ020000425">
    <property type="protein sequence ID" value="KAL3795421.1"/>
    <property type="molecule type" value="Genomic_DNA"/>
</dbReference>
<feature type="chain" id="PRO_5044750688" evidence="2">
    <location>
        <begin position="26"/>
        <end position="200"/>
    </location>
</feature>
<feature type="signal peptide" evidence="2">
    <location>
        <begin position="1"/>
        <end position="25"/>
    </location>
</feature>
<organism evidence="3 4">
    <name type="scientific">Stephanodiscus triporus</name>
    <dbReference type="NCBI Taxonomy" id="2934178"/>
    <lineage>
        <taxon>Eukaryota</taxon>
        <taxon>Sar</taxon>
        <taxon>Stramenopiles</taxon>
        <taxon>Ochrophyta</taxon>
        <taxon>Bacillariophyta</taxon>
        <taxon>Coscinodiscophyceae</taxon>
        <taxon>Thalassiosirophycidae</taxon>
        <taxon>Stephanodiscales</taxon>
        <taxon>Stephanodiscaceae</taxon>
        <taxon>Stephanodiscus</taxon>
    </lineage>
</organism>
<protein>
    <submittedName>
        <fullName evidence="3">Uncharacterized protein</fullName>
    </submittedName>
</protein>
<dbReference type="Proteomes" id="UP001530315">
    <property type="component" value="Unassembled WGS sequence"/>
</dbReference>
<feature type="region of interest" description="Disordered" evidence="1">
    <location>
        <begin position="167"/>
        <end position="200"/>
    </location>
</feature>
<gene>
    <name evidence="3" type="ORF">ACHAW5_006995</name>
</gene>
<reference evidence="3 4" key="1">
    <citation type="submission" date="2024-10" db="EMBL/GenBank/DDBJ databases">
        <title>Updated reference genomes for cyclostephanoid diatoms.</title>
        <authorList>
            <person name="Roberts W.R."/>
            <person name="Alverson A.J."/>
        </authorList>
    </citation>
    <scope>NUCLEOTIDE SEQUENCE [LARGE SCALE GENOMIC DNA]</scope>
    <source>
        <strain evidence="3 4">AJA276-08</strain>
    </source>
</reference>
<accession>A0ABD3Q7A3</accession>
<feature type="compositionally biased region" description="Polar residues" evidence="1">
    <location>
        <begin position="178"/>
        <end position="188"/>
    </location>
</feature>
<keyword evidence="4" id="KW-1185">Reference proteome</keyword>
<evidence type="ECO:0000313" key="3">
    <source>
        <dbReference type="EMBL" id="KAL3795421.1"/>
    </source>
</evidence>